<dbReference type="AlphaFoldDB" id="A0A2I0HUF1"/>
<accession>A0A2I0HUF1</accession>
<feature type="compositionally biased region" description="Low complexity" evidence="1">
    <location>
        <begin position="149"/>
        <end position="168"/>
    </location>
</feature>
<dbReference type="EMBL" id="PGOL01005390">
    <property type="protein sequence ID" value="PKI35328.1"/>
    <property type="molecule type" value="Genomic_DNA"/>
</dbReference>
<proteinExistence type="predicted"/>
<evidence type="ECO:0000256" key="1">
    <source>
        <dbReference type="SAM" id="MobiDB-lite"/>
    </source>
</evidence>
<protein>
    <submittedName>
        <fullName evidence="2">Uncharacterized protein</fullName>
    </submittedName>
</protein>
<evidence type="ECO:0000313" key="2">
    <source>
        <dbReference type="EMBL" id="PKI35328.1"/>
    </source>
</evidence>
<reference evidence="2 3" key="1">
    <citation type="submission" date="2017-11" db="EMBL/GenBank/DDBJ databases">
        <title>De-novo sequencing of pomegranate (Punica granatum L.) genome.</title>
        <authorList>
            <person name="Akparov Z."/>
            <person name="Amiraslanov A."/>
            <person name="Hajiyeva S."/>
            <person name="Abbasov M."/>
            <person name="Kaur K."/>
            <person name="Hamwieh A."/>
            <person name="Solovyev V."/>
            <person name="Salamov A."/>
            <person name="Braich B."/>
            <person name="Kosarev P."/>
            <person name="Mahmoud A."/>
            <person name="Hajiyev E."/>
            <person name="Babayeva S."/>
            <person name="Izzatullayeva V."/>
            <person name="Mammadov A."/>
            <person name="Mammadov A."/>
            <person name="Sharifova S."/>
            <person name="Ojaghi J."/>
            <person name="Eynullazada K."/>
            <person name="Bayramov B."/>
            <person name="Abdulazimova A."/>
            <person name="Shahmuradov I."/>
        </authorList>
    </citation>
    <scope>NUCLEOTIDE SEQUENCE [LARGE SCALE GENOMIC DNA]</scope>
    <source>
        <strain evidence="3">cv. AG2017</strain>
        <tissue evidence="2">Leaf</tissue>
    </source>
</reference>
<keyword evidence="3" id="KW-1185">Reference proteome</keyword>
<feature type="region of interest" description="Disordered" evidence="1">
    <location>
        <begin position="67"/>
        <end position="178"/>
    </location>
</feature>
<name>A0A2I0HUF1_PUNGR</name>
<evidence type="ECO:0000313" key="3">
    <source>
        <dbReference type="Proteomes" id="UP000233551"/>
    </source>
</evidence>
<feature type="compositionally biased region" description="Polar residues" evidence="1">
    <location>
        <begin position="67"/>
        <end position="77"/>
    </location>
</feature>
<dbReference type="Proteomes" id="UP000233551">
    <property type="component" value="Unassembled WGS sequence"/>
</dbReference>
<gene>
    <name evidence="2" type="ORF">CRG98_044278</name>
</gene>
<comment type="caution">
    <text evidence="2">The sequence shown here is derived from an EMBL/GenBank/DDBJ whole genome shotgun (WGS) entry which is preliminary data.</text>
</comment>
<organism evidence="2 3">
    <name type="scientific">Punica granatum</name>
    <name type="common">Pomegranate</name>
    <dbReference type="NCBI Taxonomy" id="22663"/>
    <lineage>
        <taxon>Eukaryota</taxon>
        <taxon>Viridiplantae</taxon>
        <taxon>Streptophyta</taxon>
        <taxon>Embryophyta</taxon>
        <taxon>Tracheophyta</taxon>
        <taxon>Spermatophyta</taxon>
        <taxon>Magnoliopsida</taxon>
        <taxon>eudicotyledons</taxon>
        <taxon>Gunneridae</taxon>
        <taxon>Pentapetalae</taxon>
        <taxon>rosids</taxon>
        <taxon>malvids</taxon>
        <taxon>Myrtales</taxon>
        <taxon>Lythraceae</taxon>
        <taxon>Punica</taxon>
    </lineage>
</organism>
<sequence>MKEHAHRYAQIEEPKTLADINRRIYTGLDPDWEPIVLAQSERMLTLTTEELQSLLVGHEERRLYAQGTQMNTSSTRAPLSGLLGARPTEVLYTDERKGGNGGKKNSEKSYGGKKHPDGKGGSGDFVDRSYGGNPNFQYGGEGLGHRRYGQVGQQNLSQNNSGQYNSGSIRDPQLSPGSFGPGGNFGPFVSGRPNPAHHIARGPAPLGNSAFWPNSMIICQICDRPGHTAPFCQYSGAQAHLAHGASPGIHDSDWYMDSRATHHVTNLNFHDDTSHLDHIFVGDGGPISVDASRFSYGPAFATGTSIPSSSSNTSTYILIPLSISIPLHEPSGPATLSLELYVPAPEIHDQSTKSGVLVEDAVGNDVVLGT</sequence>